<name>A0A853CHQ3_9ACTN</name>
<dbReference type="EMBL" id="JACBZT010000001">
    <property type="protein sequence ID" value="NYJ05563.1"/>
    <property type="molecule type" value="Genomic_DNA"/>
</dbReference>
<evidence type="ECO:0000259" key="1">
    <source>
        <dbReference type="Pfam" id="PF01814"/>
    </source>
</evidence>
<dbReference type="RefSeq" id="WP_179716200.1">
    <property type="nucleotide sequence ID" value="NZ_JACBZT010000001.1"/>
</dbReference>
<dbReference type="AlphaFoldDB" id="A0A853CHQ3"/>
<proteinExistence type="predicted"/>
<dbReference type="Proteomes" id="UP000541969">
    <property type="component" value="Unassembled WGS sequence"/>
</dbReference>
<dbReference type="Gene3D" id="1.20.120.520">
    <property type="entry name" value="nmb1532 protein domain like"/>
    <property type="match status" value="1"/>
</dbReference>
<keyword evidence="3" id="KW-1185">Reference proteome</keyword>
<evidence type="ECO:0000313" key="2">
    <source>
        <dbReference type="EMBL" id="NYJ05563.1"/>
    </source>
</evidence>
<comment type="caution">
    <text evidence="2">The sequence shown here is derived from an EMBL/GenBank/DDBJ whole genome shotgun (WGS) entry which is preliminary data.</text>
</comment>
<gene>
    <name evidence="2" type="ORF">GGQ55_001841</name>
</gene>
<evidence type="ECO:0000313" key="3">
    <source>
        <dbReference type="Proteomes" id="UP000541969"/>
    </source>
</evidence>
<feature type="domain" description="Hemerythrin-like" evidence="1">
    <location>
        <begin position="3"/>
        <end position="122"/>
    </location>
</feature>
<dbReference type="Pfam" id="PF01814">
    <property type="entry name" value="Hemerythrin"/>
    <property type="match status" value="1"/>
</dbReference>
<protein>
    <recommendedName>
        <fullName evidence="1">Hemerythrin-like domain-containing protein</fullName>
    </recommendedName>
</protein>
<organism evidence="2 3">
    <name type="scientific">Petropleomorpha daqingensis</name>
    <dbReference type="NCBI Taxonomy" id="2026353"/>
    <lineage>
        <taxon>Bacteria</taxon>
        <taxon>Bacillati</taxon>
        <taxon>Actinomycetota</taxon>
        <taxon>Actinomycetes</taxon>
        <taxon>Geodermatophilales</taxon>
        <taxon>Geodermatophilaceae</taxon>
        <taxon>Petropleomorpha</taxon>
    </lineage>
</organism>
<accession>A0A853CHQ3</accession>
<dbReference type="InterPro" id="IPR012312">
    <property type="entry name" value="Hemerythrin-like"/>
</dbReference>
<sequence length="169" mass="19824">MDITEVILEQHHEQRRMFAVLDEMPRGDTAALGAVWARLEVLLEVHAEAEEKFFYPRLLKLGKGNPDGDVDEEVEDAIKDHNDIRDAVRKTHDHEVDTDEWWTAVWDARKANDDHMGEEEREDLLDFRHHADLQTRHDIAVQFLTYEAQHYAGIPIRDKDPEQYVEENS</sequence>
<reference evidence="2 3" key="1">
    <citation type="submission" date="2020-07" db="EMBL/GenBank/DDBJ databases">
        <title>Sequencing the genomes of 1000 actinobacteria strains.</title>
        <authorList>
            <person name="Klenk H.-P."/>
        </authorList>
    </citation>
    <scope>NUCLEOTIDE SEQUENCE [LARGE SCALE GENOMIC DNA]</scope>
    <source>
        <strain evidence="2 3">DSM 104001</strain>
    </source>
</reference>